<dbReference type="Proteomes" id="UP000467841">
    <property type="component" value="Unassembled WGS sequence"/>
</dbReference>
<evidence type="ECO:0000256" key="3">
    <source>
        <dbReference type="ARBA" id="ARBA00023125"/>
    </source>
</evidence>
<reference evidence="7" key="1">
    <citation type="submission" date="2020-01" db="EMBL/GenBank/DDBJ databases">
        <authorList>
            <person name="Mishra B."/>
        </authorList>
    </citation>
    <scope>NUCLEOTIDE SEQUENCE [LARGE SCALE GENOMIC DNA]</scope>
</reference>
<dbReference type="PANTHER" id="PTHR31541">
    <property type="entry name" value="B3 DOMAIN PLANT PROTEIN-RELATED"/>
    <property type="match status" value="1"/>
</dbReference>
<dbReference type="InterPro" id="IPR005508">
    <property type="entry name" value="At2g31720-like"/>
</dbReference>
<accession>A0A6D2ITS0</accession>
<dbReference type="Gene3D" id="2.40.330.10">
    <property type="entry name" value="DNA-binding pseudobarrel domain"/>
    <property type="match status" value="1"/>
</dbReference>
<evidence type="ECO:0000313" key="7">
    <source>
        <dbReference type="EMBL" id="CAA7028927.1"/>
    </source>
</evidence>
<dbReference type="CDD" id="cd10017">
    <property type="entry name" value="B3_DNA"/>
    <property type="match status" value="1"/>
</dbReference>
<organism evidence="7 8">
    <name type="scientific">Microthlaspi erraticum</name>
    <dbReference type="NCBI Taxonomy" id="1685480"/>
    <lineage>
        <taxon>Eukaryota</taxon>
        <taxon>Viridiplantae</taxon>
        <taxon>Streptophyta</taxon>
        <taxon>Embryophyta</taxon>
        <taxon>Tracheophyta</taxon>
        <taxon>Spermatophyta</taxon>
        <taxon>Magnoliopsida</taxon>
        <taxon>eudicotyledons</taxon>
        <taxon>Gunneridae</taxon>
        <taxon>Pentapetalae</taxon>
        <taxon>rosids</taxon>
        <taxon>malvids</taxon>
        <taxon>Brassicales</taxon>
        <taxon>Brassicaceae</taxon>
        <taxon>Coluteocarpeae</taxon>
        <taxon>Microthlaspi</taxon>
    </lineage>
</organism>
<evidence type="ECO:0000256" key="1">
    <source>
        <dbReference type="ARBA" id="ARBA00004123"/>
    </source>
</evidence>
<keyword evidence="5" id="KW-0539">Nucleus</keyword>
<dbReference type="InterPro" id="IPR003340">
    <property type="entry name" value="B3_DNA-bd"/>
</dbReference>
<proteinExistence type="predicted"/>
<evidence type="ECO:0000313" key="8">
    <source>
        <dbReference type="Proteomes" id="UP000467841"/>
    </source>
</evidence>
<keyword evidence="8" id="KW-1185">Reference proteome</keyword>
<dbReference type="GO" id="GO:0005634">
    <property type="term" value="C:nucleus"/>
    <property type="evidence" value="ECO:0007669"/>
    <property type="project" value="UniProtKB-SubCell"/>
</dbReference>
<name>A0A6D2ITS0_9BRAS</name>
<dbReference type="InterPro" id="IPR015300">
    <property type="entry name" value="DNA-bd_pseudobarrel_sf"/>
</dbReference>
<dbReference type="SUPFAM" id="SSF101936">
    <property type="entry name" value="DNA-binding pseudobarrel domain"/>
    <property type="match status" value="1"/>
</dbReference>
<comment type="caution">
    <text evidence="7">The sequence shown here is derived from an EMBL/GenBank/DDBJ whole genome shotgun (WGS) entry which is preliminary data.</text>
</comment>
<dbReference type="OrthoDB" id="668173at2759"/>
<dbReference type="EMBL" id="CACVBM020001074">
    <property type="protein sequence ID" value="CAA7028927.1"/>
    <property type="molecule type" value="Genomic_DNA"/>
</dbReference>
<keyword evidence="4" id="KW-0804">Transcription</keyword>
<evidence type="ECO:0000256" key="4">
    <source>
        <dbReference type="ARBA" id="ARBA00023163"/>
    </source>
</evidence>
<comment type="subcellular location">
    <subcellularLocation>
        <location evidence="1">Nucleus</location>
    </subcellularLocation>
</comment>
<feature type="compositionally biased region" description="Basic residues" evidence="6">
    <location>
        <begin position="73"/>
        <end position="84"/>
    </location>
</feature>
<dbReference type="PANTHER" id="PTHR31541:SF28">
    <property type="entry name" value="TF-B3 DOMAIN-CONTAINING PROTEIN"/>
    <property type="match status" value="1"/>
</dbReference>
<dbReference type="GO" id="GO:0003677">
    <property type="term" value="F:DNA binding"/>
    <property type="evidence" value="ECO:0007669"/>
    <property type="project" value="UniProtKB-KW"/>
</dbReference>
<evidence type="ECO:0000256" key="2">
    <source>
        <dbReference type="ARBA" id="ARBA00023015"/>
    </source>
</evidence>
<protein>
    <recommendedName>
        <fullName evidence="9">TF-B3 domain-containing protein</fullName>
    </recommendedName>
</protein>
<gene>
    <name evidence="7" type="ORF">MERR_LOCUS16162</name>
</gene>
<evidence type="ECO:0008006" key="9">
    <source>
        <dbReference type="Google" id="ProtNLM"/>
    </source>
</evidence>
<keyword evidence="3" id="KW-0238">DNA-binding</keyword>
<keyword evidence="2" id="KW-0805">Transcription regulation</keyword>
<evidence type="ECO:0000256" key="5">
    <source>
        <dbReference type="ARBA" id="ARBA00023242"/>
    </source>
</evidence>
<sequence length="265" mass="30560">MTSSIEETTIITPEDELAAHILIQLSRDSWNRPREEDAIADEAEVPPTLVLQQVSEAPKQPSKRSKCNEIQSKKIRKQPRKRKRVAEEDDSEALTTKKSDNSEETLMLMHEWNQAELDPLEIFPGVAEQFSEPIKKQLTKSDVEDNQSRLMLGMLKVQQRMLPLLEASEDPYEEDGIDVKVYGPNGVVQKMKFKIWNNKTPVLTTGWKEFVAKCGLKMHCDFIAVWMFRHMRTRKICFAIGCSRFPSIQKPLSTRIVREVFSNQN</sequence>
<evidence type="ECO:0000256" key="6">
    <source>
        <dbReference type="SAM" id="MobiDB-lite"/>
    </source>
</evidence>
<dbReference type="AlphaFoldDB" id="A0A6D2ITS0"/>
<feature type="region of interest" description="Disordered" evidence="6">
    <location>
        <begin position="27"/>
        <end position="102"/>
    </location>
</feature>